<protein>
    <submittedName>
        <fullName evidence="1">Uncharacterized protein</fullName>
    </submittedName>
</protein>
<dbReference type="EMBL" id="LAZR01004307">
    <property type="protein sequence ID" value="KKN09783.1"/>
    <property type="molecule type" value="Genomic_DNA"/>
</dbReference>
<sequence>MRAETLQCVDGPLDGRRKTVHEGDKIVYKDARGEWTYEKRRREGRDVWALTGLHVRFTHSRSAFAPRVWYNRG</sequence>
<name>A0A0F9QXF5_9ZZZZ</name>
<gene>
    <name evidence="1" type="ORF">LCGC14_1043200</name>
</gene>
<accession>A0A0F9QXF5</accession>
<comment type="caution">
    <text evidence="1">The sequence shown here is derived from an EMBL/GenBank/DDBJ whole genome shotgun (WGS) entry which is preliminary data.</text>
</comment>
<reference evidence="1" key="1">
    <citation type="journal article" date="2015" name="Nature">
        <title>Complex archaea that bridge the gap between prokaryotes and eukaryotes.</title>
        <authorList>
            <person name="Spang A."/>
            <person name="Saw J.H."/>
            <person name="Jorgensen S.L."/>
            <person name="Zaremba-Niedzwiedzka K."/>
            <person name="Martijn J."/>
            <person name="Lind A.E."/>
            <person name="van Eijk R."/>
            <person name="Schleper C."/>
            <person name="Guy L."/>
            <person name="Ettema T.J."/>
        </authorList>
    </citation>
    <scope>NUCLEOTIDE SEQUENCE</scope>
</reference>
<dbReference type="AlphaFoldDB" id="A0A0F9QXF5"/>
<proteinExistence type="predicted"/>
<evidence type="ECO:0000313" key="1">
    <source>
        <dbReference type="EMBL" id="KKN09783.1"/>
    </source>
</evidence>
<organism evidence="1">
    <name type="scientific">marine sediment metagenome</name>
    <dbReference type="NCBI Taxonomy" id="412755"/>
    <lineage>
        <taxon>unclassified sequences</taxon>
        <taxon>metagenomes</taxon>
        <taxon>ecological metagenomes</taxon>
    </lineage>
</organism>